<evidence type="ECO:0000313" key="2">
    <source>
        <dbReference type="EMBL" id="SAM09578.1"/>
    </source>
</evidence>
<feature type="chain" id="PRO_5007900418" description="Secreted protein" evidence="1">
    <location>
        <begin position="21"/>
        <end position="182"/>
    </location>
</feature>
<accession>A0A168T6V9</accession>
<evidence type="ECO:0000256" key="1">
    <source>
        <dbReference type="SAM" id="SignalP"/>
    </source>
</evidence>
<keyword evidence="3" id="KW-1185">Reference proteome</keyword>
<keyword evidence="1" id="KW-0732">Signal</keyword>
<name>A0A168T6V9_ABSGL</name>
<gene>
    <name evidence="2" type="primary">ABSGL_15274.1 scaffold 16333</name>
</gene>
<dbReference type="AlphaFoldDB" id="A0A168T6V9"/>
<evidence type="ECO:0000313" key="3">
    <source>
        <dbReference type="Proteomes" id="UP000078561"/>
    </source>
</evidence>
<reference evidence="2" key="1">
    <citation type="submission" date="2016-04" db="EMBL/GenBank/DDBJ databases">
        <authorList>
            <person name="Evans L.H."/>
            <person name="Alamgir A."/>
            <person name="Owens N."/>
            <person name="Weber N.D."/>
            <person name="Virtaneva K."/>
            <person name="Barbian K."/>
            <person name="Babar A."/>
            <person name="Rosenke K."/>
        </authorList>
    </citation>
    <scope>NUCLEOTIDE SEQUENCE [LARGE SCALE GENOMIC DNA]</scope>
    <source>
        <strain evidence="2">CBS 101.48</strain>
    </source>
</reference>
<evidence type="ECO:0008006" key="4">
    <source>
        <dbReference type="Google" id="ProtNLM"/>
    </source>
</evidence>
<protein>
    <recommendedName>
        <fullName evidence="4">Secreted protein</fullName>
    </recommendedName>
</protein>
<dbReference type="OrthoDB" id="2283586at2759"/>
<dbReference type="EMBL" id="LT555144">
    <property type="protein sequence ID" value="SAM09578.1"/>
    <property type="molecule type" value="Genomic_DNA"/>
</dbReference>
<feature type="signal peptide" evidence="1">
    <location>
        <begin position="1"/>
        <end position="20"/>
    </location>
</feature>
<proteinExistence type="predicted"/>
<dbReference type="InParanoid" id="A0A168T6V9"/>
<dbReference type="Proteomes" id="UP000078561">
    <property type="component" value="Unassembled WGS sequence"/>
</dbReference>
<sequence length="182" mass="20185">MKLNILVLSVASLFIQSALTAPATPDLSPSAFEKDHDNLPIVADMIQEGWPEEQADAVVSLFDAVDALTDLPPRDEEDSDEIRFFDNLRVDVSQLLAQVGYGYKSVGARQRVISRLADETTPPPHARKETMIHVLHELVSLVRSANTFVGMLGNPTLSEYSDMLLDAAQLIERLVTFRDTHQ</sequence>
<organism evidence="2">
    <name type="scientific">Absidia glauca</name>
    <name type="common">Pin mould</name>
    <dbReference type="NCBI Taxonomy" id="4829"/>
    <lineage>
        <taxon>Eukaryota</taxon>
        <taxon>Fungi</taxon>
        <taxon>Fungi incertae sedis</taxon>
        <taxon>Mucoromycota</taxon>
        <taxon>Mucoromycotina</taxon>
        <taxon>Mucoromycetes</taxon>
        <taxon>Mucorales</taxon>
        <taxon>Cunninghamellaceae</taxon>
        <taxon>Absidia</taxon>
    </lineage>
</organism>